<dbReference type="EMBL" id="FNNG01000016">
    <property type="protein sequence ID" value="SDX69252.1"/>
    <property type="molecule type" value="Genomic_DNA"/>
</dbReference>
<dbReference type="AlphaFoldDB" id="A0A1H3DRU7"/>
<evidence type="ECO:0000313" key="2">
    <source>
        <dbReference type="EMBL" id="SDX69252.1"/>
    </source>
</evidence>
<dbReference type="RefSeq" id="WP_093754628.1">
    <property type="nucleotide sequence ID" value="NZ_FNNG01000016.1"/>
</dbReference>
<gene>
    <name evidence="2" type="ORF">SAMN05660923_02750</name>
</gene>
<dbReference type="InterPro" id="IPR029002">
    <property type="entry name" value="PLPC/GPLD1"/>
</dbReference>
<dbReference type="Pfam" id="PF00882">
    <property type="entry name" value="Zn_dep_PLPC"/>
    <property type="match status" value="1"/>
</dbReference>
<dbReference type="GO" id="GO:0016788">
    <property type="term" value="F:hydrolase activity, acting on ester bonds"/>
    <property type="evidence" value="ECO:0007669"/>
    <property type="project" value="InterPro"/>
</dbReference>
<dbReference type="Proteomes" id="UP000198828">
    <property type="component" value="Unassembled WGS sequence"/>
</dbReference>
<feature type="domain" description="Phospholipase C/D" evidence="1">
    <location>
        <begin position="8"/>
        <end position="148"/>
    </location>
</feature>
<organism evidence="2 3">
    <name type="scientific">Tepidimicrobium xylanilyticum</name>
    <dbReference type="NCBI Taxonomy" id="1123352"/>
    <lineage>
        <taxon>Bacteria</taxon>
        <taxon>Bacillati</taxon>
        <taxon>Bacillota</taxon>
        <taxon>Tissierellia</taxon>
        <taxon>Tissierellales</taxon>
        <taxon>Tepidimicrobiaceae</taxon>
        <taxon>Tepidimicrobium</taxon>
    </lineage>
</organism>
<evidence type="ECO:0000259" key="1">
    <source>
        <dbReference type="Pfam" id="PF00882"/>
    </source>
</evidence>
<reference evidence="2 3" key="1">
    <citation type="submission" date="2016-10" db="EMBL/GenBank/DDBJ databases">
        <authorList>
            <person name="de Groot N.N."/>
        </authorList>
    </citation>
    <scope>NUCLEOTIDE SEQUENCE [LARGE SCALE GENOMIC DNA]</scope>
    <source>
        <strain evidence="2 3">DSM 23310</strain>
    </source>
</reference>
<dbReference type="InterPro" id="IPR008947">
    <property type="entry name" value="PLipase_C/P1_nuclease_dom_sf"/>
</dbReference>
<name>A0A1H3DRU7_9FIRM</name>
<sequence length="214" mass="25203">MFIIFGDTHKIIGCNICDNIYDIYGIKLDKNKLLWGSVAPDILPQFRLHRHYKKESLNYIVNEIIKLIFLSRFVDFNSAADPLAIKLLSKKIGIISHYLSDFVCLPHAERWTYVNSMFKHIKYESGLNDYAMNHNFKKNVITIDDIDMFQNRVIKLKVLLKKYIEDVIEEYSLKTGFANDLNFALSLNLKVSYFIIDTVKAYNEERYKDFAFEF</sequence>
<dbReference type="Gene3D" id="1.10.575.10">
    <property type="entry name" value="P1 Nuclease"/>
    <property type="match status" value="1"/>
</dbReference>
<evidence type="ECO:0000313" key="3">
    <source>
        <dbReference type="Proteomes" id="UP000198828"/>
    </source>
</evidence>
<dbReference type="OrthoDB" id="2878022at2"/>
<proteinExistence type="predicted"/>
<protein>
    <submittedName>
        <fullName evidence="2">Zinc dependent phospholipase C</fullName>
    </submittedName>
</protein>
<accession>A0A1H3DRU7</accession>
<keyword evidence="3" id="KW-1185">Reference proteome</keyword>